<keyword evidence="4" id="KW-0812">Transmembrane</keyword>
<keyword evidence="3 9" id="KW-0808">Transferase</keyword>
<evidence type="ECO:0000256" key="3">
    <source>
        <dbReference type="ARBA" id="ARBA00022679"/>
    </source>
</evidence>
<keyword evidence="5" id="KW-0448">Lipopolysaccharide biosynthesis</keyword>
<dbReference type="GO" id="GO:0099621">
    <property type="term" value="F:undecaprenyl-phosphate 4-deoxy-4-formamido-L-arabinose transferase activity"/>
    <property type="evidence" value="ECO:0007669"/>
    <property type="project" value="TreeGrafter"/>
</dbReference>
<dbReference type="GO" id="GO:0009103">
    <property type="term" value="P:lipopolysaccharide biosynthetic process"/>
    <property type="evidence" value="ECO:0007669"/>
    <property type="project" value="UniProtKB-KW"/>
</dbReference>
<dbReference type="EMBL" id="PFEK01000048">
    <property type="protein sequence ID" value="PJE67421.1"/>
    <property type="molecule type" value="Genomic_DNA"/>
</dbReference>
<dbReference type="PANTHER" id="PTHR48090">
    <property type="entry name" value="UNDECAPRENYL-PHOSPHATE 4-DEOXY-4-FORMAMIDO-L-ARABINOSE TRANSFERASE-RELATED"/>
    <property type="match status" value="1"/>
</dbReference>
<dbReference type="PANTHER" id="PTHR48090:SF3">
    <property type="entry name" value="UNDECAPRENYL-PHOSPHATE 4-DEOXY-4-FORMAMIDO-L-ARABINOSE TRANSFERASE"/>
    <property type="match status" value="1"/>
</dbReference>
<evidence type="ECO:0000313" key="9">
    <source>
        <dbReference type="EMBL" id="PJE67421.1"/>
    </source>
</evidence>
<evidence type="ECO:0000256" key="1">
    <source>
        <dbReference type="ARBA" id="ARBA00022475"/>
    </source>
</evidence>
<comment type="caution">
    <text evidence="9">The sequence shown here is derived from an EMBL/GenBank/DDBJ whole genome shotgun (WGS) entry which is preliminary data.</text>
</comment>
<evidence type="ECO:0000256" key="5">
    <source>
        <dbReference type="ARBA" id="ARBA00022985"/>
    </source>
</evidence>
<organism evidence="9 10">
    <name type="scientific">Candidatus Shapirobacteria bacterium CG10_big_fil_rev_8_21_14_0_10_40_9</name>
    <dbReference type="NCBI Taxonomy" id="1974888"/>
    <lineage>
        <taxon>Bacteria</taxon>
        <taxon>Candidatus Shapironibacteriota</taxon>
    </lineage>
</organism>
<dbReference type="CDD" id="cd04179">
    <property type="entry name" value="DPM_DPG-synthase_like"/>
    <property type="match status" value="1"/>
</dbReference>
<dbReference type="Gene3D" id="3.90.550.10">
    <property type="entry name" value="Spore Coat Polysaccharide Biosynthesis Protein SpsA, Chain A"/>
    <property type="match status" value="1"/>
</dbReference>
<keyword evidence="1" id="KW-1003">Cell membrane</keyword>
<evidence type="ECO:0000313" key="10">
    <source>
        <dbReference type="Proteomes" id="UP000231474"/>
    </source>
</evidence>
<keyword evidence="6" id="KW-1133">Transmembrane helix</keyword>
<protein>
    <submittedName>
        <fullName evidence="9">Glycosyltransferase family 2 protein</fullName>
    </submittedName>
</protein>
<feature type="domain" description="Glycosyltransferase 2-like" evidence="8">
    <location>
        <begin position="9"/>
        <end position="171"/>
    </location>
</feature>
<evidence type="ECO:0000256" key="7">
    <source>
        <dbReference type="ARBA" id="ARBA00023136"/>
    </source>
</evidence>
<evidence type="ECO:0000256" key="6">
    <source>
        <dbReference type="ARBA" id="ARBA00022989"/>
    </source>
</evidence>
<dbReference type="GO" id="GO:0005886">
    <property type="term" value="C:plasma membrane"/>
    <property type="evidence" value="ECO:0007669"/>
    <property type="project" value="TreeGrafter"/>
</dbReference>
<gene>
    <name evidence="9" type="ORF">COU95_02495</name>
</gene>
<accession>A0A2M8L3A8</accession>
<evidence type="ECO:0000259" key="8">
    <source>
        <dbReference type="Pfam" id="PF00535"/>
    </source>
</evidence>
<reference evidence="10" key="1">
    <citation type="submission" date="2017-09" db="EMBL/GenBank/DDBJ databases">
        <title>Depth-based differentiation of microbial function through sediment-hosted aquifers and enrichment of novel symbionts in the deep terrestrial subsurface.</title>
        <authorList>
            <person name="Probst A.J."/>
            <person name="Ladd B."/>
            <person name="Jarett J.K."/>
            <person name="Geller-Mcgrath D.E."/>
            <person name="Sieber C.M.K."/>
            <person name="Emerson J.B."/>
            <person name="Anantharaman K."/>
            <person name="Thomas B.C."/>
            <person name="Malmstrom R."/>
            <person name="Stieglmeier M."/>
            <person name="Klingl A."/>
            <person name="Woyke T."/>
            <person name="Ryan C.M."/>
            <person name="Banfield J.F."/>
        </authorList>
    </citation>
    <scope>NUCLEOTIDE SEQUENCE [LARGE SCALE GENOMIC DNA]</scope>
</reference>
<keyword evidence="2" id="KW-0328">Glycosyltransferase</keyword>
<keyword evidence="7" id="KW-0472">Membrane</keyword>
<dbReference type="Proteomes" id="UP000231474">
    <property type="component" value="Unassembled WGS sequence"/>
</dbReference>
<evidence type="ECO:0000256" key="2">
    <source>
        <dbReference type="ARBA" id="ARBA00022676"/>
    </source>
</evidence>
<sequence>MAKSLSFLSVFFPTYNDEKTIGGLVGETFEILPSIAQKYEVIVVNDGSTDNTGLVLENLAQKYKNLKIITHSKNRGYGGALKSGFENVLGDFVFYTDGDGQYDVGELPKLVEKMGEGIDLVNGYKIKRSDSLLRIISGQIYTLLVRLLLGIRFANINCDFRLFRRGILDKITLTRNSGAICAEMLAKIQKEKGVIISVPVHHYPRKFGTSQFFKPEKILKTILDDIWLWWKLK</sequence>
<proteinExistence type="predicted"/>
<dbReference type="Pfam" id="PF00535">
    <property type="entry name" value="Glycos_transf_2"/>
    <property type="match status" value="1"/>
</dbReference>
<evidence type="ECO:0000256" key="4">
    <source>
        <dbReference type="ARBA" id="ARBA00022692"/>
    </source>
</evidence>
<dbReference type="InterPro" id="IPR029044">
    <property type="entry name" value="Nucleotide-diphossugar_trans"/>
</dbReference>
<dbReference type="InterPro" id="IPR050256">
    <property type="entry name" value="Glycosyltransferase_2"/>
</dbReference>
<name>A0A2M8L3A8_9BACT</name>
<dbReference type="AlphaFoldDB" id="A0A2M8L3A8"/>
<dbReference type="SUPFAM" id="SSF53448">
    <property type="entry name" value="Nucleotide-diphospho-sugar transferases"/>
    <property type="match status" value="1"/>
</dbReference>
<dbReference type="InterPro" id="IPR001173">
    <property type="entry name" value="Glyco_trans_2-like"/>
</dbReference>